<feature type="domain" description="SLH" evidence="1">
    <location>
        <begin position="27"/>
        <end position="90"/>
    </location>
</feature>
<dbReference type="EMBL" id="BLAY01000120">
    <property type="protein sequence ID" value="GET41385.1"/>
    <property type="molecule type" value="Genomic_DNA"/>
</dbReference>
<dbReference type="AlphaFoldDB" id="A0AAV3XK25"/>
<gene>
    <name evidence="2" type="ORF">MiSe_61970</name>
</gene>
<proteinExistence type="predicted"/>
<protein>
    <submittedName>
        <fullName evidence="2">S-layer domain-containing protein</fullName>
    </submittedName>
</protein>
<feature type="domain" description="SLH" evidence="1">
    <location>
        <begin position="159"/>
        <end position="222"/>
    </location>
</feature>
<feature type="domain" description="SLH" evidence="1">
    <location>
        <begin position="92"/>
        <end position="155"/>
    </location>
</feature>
<dbReference type="PANTHER" id="PTHR43308:SF5">
    <property type="entry name" value="S-LAYER PROTEIN _ PEPTIDOGLYCAN ENDO-BETA-N-ACETYLGLUCOSAMINIDASE"/>
    <property type="match status" value="1"/>
</dbReference>
<comment type="caution">
    <text evidence="2">The sequence shown here is derived from an EMBL/GenBank/DDBJ whole genome shotgun (WGS) entry which is preliminary data.</text>
</comment>
<evidence type="ECO:0000313" key="3">
    <source>
        <dbReference type="Proteomes" id="UP001050975"/>
    </source>
</evidence>
<evidence type="ECO:0000313" key="2">
    <source>
        <dbReference type="EMBL" id="GET41385.1"/>
    </source>
</evidence>
<evidence type="ECO:0000259" key="1">
    <source>
        <dbReference type="PROSITE" id="PS51272"/>
    </source>
</evidence>
<dbReference type="InterPro" id="IPR051465">
    <property type="entry name" value="Cell_Envelope_Struct_Comp"/>
</dbReference>
<reference evidence="2" key="1">
    <citation type="submission" date="2019-10" db="EMBL/GenBank/DDBJ databases">
        <title>Draft genome sequece of Microseira wollei NIES-4236.</title>
        <authorList>
            <person name="Yamaguchi H."/>
            <person name="Suzuki S."/>
            <person name="Kawachi M."/>
        </authorList>
    </citation>
    <scope>NUCLEOTIDE SEQUENCE</scope>
    <source>
        <strain evidence="2">NIES-4236</strain>
    </source>
</reference>
<dbReference type="PANTHER" id="PTHR43308">
    <property type="entry name" value="OUTER MEMBRANE PROTEIN ALPHA-RELATED"/>
    <property type="match status" value="1"/>
</dbReference>
<keyword evidence="3" id="KW-1185">Reference proteome</keyword>
<sequence length="231" mass="25790">MGQFLSTVSLLVLLQGLPGIVLWTPAASAQSPAQPDSTLPADPIQRVLAARLMTNYPDGQFYPERLVSRAELASILVKAFELNKRVAATRENLIAVPDVPPSFWAFNDIQIVLKTGIMRGYRDNMFFPNQRVSRAEALAIFAQAYGVFQFPDQTVTRILSDYPDSAQIPDWAKKSMATALYEGFVKLDDRGNINPLNPMTRGDMAYALSKFLERQKTPAPVLEGEYFRSTR</sequence>
<dbReference type="Proteomes" id="UP001050975">
    <property type="component" value="Unassembled WGS sequence"/>
</dbReference>
<dbReference type="InterPro" id="IPR001119">
    <property type="entry name" value="SLH_dom"/>
</dbReference>
<accession>A0AAV3XK25</accession>
<dbReference type="RefSeq" id="WP_226587629.1">
    <property type="nucleotide sequence ID" value="NZ_BLAY01000120.1"/>
</dbReference>
<organism evidence="2 3">
    <name type="scientific">Microseira wollei NIES-4236</name>
    <dbReference type="NCBI Taxonomy" id="2530354"/>
    <lineage>
        <taxon>Bacteria</taxon>
        <taxon>Bacillati</taxon>
        <taxon>Cyanobacteriota</taxon>
        <taxon>Cyanophyceae</taxon>
        <taxon>Oscillatoriophycideae</taxon>
        <taxon>Aerosakkonematales</taxon>
        <taxon>Aerosakkonemataceae</taxon>
        <taxon>Microseira</taxon>
    </lineage>
</organism>
<name>A0AAV3XK25_9CYAN</name>
<dbReference type="Pfam" id="PF00395">
    <property type="entry name" value="SLH"/>
    <property type="match status" value="3"/>
</dbReference>
<dbReference type="PROSITE" id="PS51272">
    <property type="entry name" value="SLH"/>
    <property type="match status" value="3"/>
</dbReference>